<keyword evidence="2" id="KW-0490">MHC I</keyword>
<dbReference type="PANTHER" id="PTHR16675">
    <property type="entry name" value="MHC CLASS I-RELATED"/>
    <property type="match status" value="1"/>
</dbReference>
<dbReference type="GO" id="GO:0042612">
    <property type="term" value="C:MHC class I protein complex"/>
    <property type="evidence" value="ECO:0007669"/>
    <property type="project" value="UniProtKB-KW"/>
</dbReference>
<evidence type="ECO:0000256" key="8">
    <source>
        <dbReference type="ARBA" id="ARBA00023157"/>
    </source>
</evidence>
<reference evidence="13" key="1">
    <citation type="submission" date="2025-08" db="UniProtKB">
        <authorList>
            <consortium name="Ensembl"/>
        </authorList>
    </citation>
    <scope>IDENTIFICATION</scope>
</reference>
<dbReference type="Ensembl" id="ENSCPGT00000026070.1">
    <property type="protein sequence ID" value="ENSCPGP00000023858.1"/>
    <property type="gene ID" value="ENSCPGG00000014749.1"/>
</dbReference>
<dbReference type="Pfam" id="PF07654">
    <property type="entry name" value="C1-set"/>
    <property type="match status" value="1"/>
</dbReference>
<keyword evidence="14" id="KW-1185">Reference proteome</keyword>
<evidence type="ECO:0000256" key="11">
    <source>
        <dbReference type="SAM" id="Phobius"/>
    </source>
</evidence>
<dbReference type="Proteomes" id="UP000694419">
    <property type="component" value="Unplaced"/>
</dbReference>
<evidence type="ECO:0000256" key="3">
    <source>
        <dbReference type="ARBA" id="ARBA00022692"/>
    </source>
</evidence>
<evidence type="ECO:0000256" key="4">
    <source>
        <dbReference type="ARBA" id="ARBA00022729"/>
    </source>
</evidence>
<evidence type="ECO:0000256" key="7">
    <source>
        <dbReference type="ARBA" id="ARBA00023136"/>
    </source>
</evidence>
<dbReference type="AlphaFoldDB" id="A0A8C3KHE9"/>
<dbReference type="InterPro" id="IPR050208">
    <property type="entry name" value="MHC_class-I_related"/>
</dbReference>
<dbReference type="PROSITE" id="PS00290">
    <property type="entry name" value="IG_MHC"/>
    <property type="match status" value="1"/>
</dbReference>
<dbReference type="SUPFAM" id="SSF48726">
    <property type="entry name" value="Immunoglobulin"/>
    <property type="match status" value="1"/>
</dbReference>
<dbReference type="InterPro" id="IPR003006">
    <property type="entry name" value="Ig/MHC_CS"/>
</dbReference>
<name>A0A8C3KHE9_9CHAR</name>
<keyword evidence="4" id="KW-0732">Signal</keyword>
<protein>
    <recommendedName>
        <fullName evidence="12">Ig-like domain-containing protein</fullName>
    </recommendedName>
</protein>
<keyword evidence="8" id="KW-1015">Disulfide bond</keyword>
<organism evidence="13 14">
    <name type="scientific">Calidris pygmaea</name>
    <name type="common">Spoon-billed sandpiper</name>
    <dbReference type="NCBI Taxonomy" id="425635"/>
    <lineage>
        <taxon>Eukaryota</taxon>
        <taxon>Metazoa</taxon>
        <taxon>Chordata</taxon>
        <taxon>Craniata</taxon>
        <taxon>Vertebrata</taxon>
        <taxon>Euteleostomi</taxon>
        <taxon>Archelosauria</taxon>
        <taxon>Archosauria</taxon>
        <taxon>Dinosauria</taxon>
        <taxon>Saurischia</taxon>
        <taxon>Theropoda</taxon>
        <taxon>Coelurosauria</taxon>
        <taxon>Aves</taxon>
        <taxon>Neognathae</taxon>
        <taxon>Neoaves</taxon>
        <taxon>Charadriiformes</taxon>
        <taxon>Scolopacidae</taxon>
        <taxon>Calidris</taxon>
    </lineage>
</organism>
<dbReference type="InterPro" id="IPR007110">
    <property type="entry name" value="Ig-like_dom"/>
</dbReference>
<feature type="transmembrane region" description="Helical" evidence="11">
    <location>
        <begin position="23"/>
        <end position="48"/>
    </location>
</feature>
<keyword evidence="7 11" id="KW-0472">Membrane</keyword>
<comment type="subcellular location">
    <subcellularLocation>
        <location evidence="1">Membrane</location>
        <topology evidence="1">Single-pass type I membrane protein</topology>
    </subcellularLocation>
</comment>
<evidence type="ECO:0000313" key="13">
    <source>
        <dbReference type="Ensembl" id="ENSCPGP00000023858.1"/>
    </source>
</evidence>
<keyword evidence="6 11" id="KW-1133">Transmembrane helix</keyword>
<dbReference type="FunFam" id="2.60.40.10:FF:000204">
    <property type="entry name" value="Major histocompatibility complex, class I-related protein"/>
    <property type="match status" value="1"/>
</dbReference>
<dbReference type="Gene3D" id="2.60.40.10">
    <property type="entry name" value="Immunoglobulins"/>
    <property type="match status" value="1"/>
</dbReference>
<dbReference type="InterPro" id="IPR003597">
    <property type="entry name" value="Ig_C1-set"/>
</dbReference>
<proteinExistence type="inferred from homology"/>
<reference evidence="13" key="2">
    <citation type="submission" date="2025-09" db="UniProtKB">
        <authorList>
            <consortium name="Ensembl"/>
        </authorList>
    </citation>
    <scope>IDENTIFICATION</scope>
</reference>
<dbReference type="GO" id="GO:0002474">
    <property type="term" value="P:antigen processing and presentation of peptide antigen via MHC class I"/>
    <property type="evidence" value="ECO:0007669"/>
    <property type="project" value="UniProtKB-KW"/>
</dbReference>
<dbReference type="FunFam" id="3.30.500.10:FF:000001">
    <property type="entry name" value="H-2 class I histocompatibility antigen, alpha chain"/>
    <property type="match status" value="1"/>
</dbReference>
<dbReference type="Gene3D" id="3.30.500.10">
    <property type="entry name" value="MHC class I-like antigen recognition-like"/>
    <property type="match status" value="1"/>
</dbReference>
<dbReference type="InterPro" id="IPR036179">
    <property type="entry name" value="Ig-like_dom_sf"/>
</dbReference>
<dbReference type="PANTHER" id="PTHR16675:SF242">
    <property type="entry name" value="MAJOR HISTOCOMPATIBILITY COMPLEX CLASS I-RELATED GENE PROTEIN"/>
    <property type="match status" value="1"/>
</dbReference>
<dbReference type="InterPro" id="IPR011161">
    <property type="entry name" value="MHC_I-like_Ag-recog"/>
</dbReference>
<keyword evidence="3 11" id="KW-0812">Transmembrane</keyword>
<dbReference type="SMART" id="SM00407">
    <property type="entry name" value="IGc1"/>
    <property type="match status" value="1"/>
</dbReference>
<comment type="similarity">
    <text evidence="10">Belongs to the MHC class I family.</text>
</comment>
<evidence type="ECO:0000256" key="2">
    <source>
        <dbReference type="ARBA" id="ARBA00022451"/>
    </source>
</evidence>
<evidence type="ECO:0000256" key="6">
    <source>
        <dbReference type="ARBA" id="ARBA00022989"/>
    </source>
</evidence>
<evidence type="ECO:0000259" key="12">
    <source>
        <dbReference type="PROSITE" id="PS50835"/>
    </source>
</evidence>
<dbReference type="InterPro" id="IPR011162">
    <property type="entry name" value="MHC_I/II-like_Ag-recog"/>
</dbReference>
<evidence type="ECO:0000256" key="10">
    <source>
        <dbReference type="RuleBase" id="RU004439"/>
    </source>
</evidence>
<keyword evidence="9" id="KW-0325">Glycoprotein</keyword>
<dbReference type="InterPro" id="IPR037055">
    <property type="entry name" value="MHC_I-like_Ag-recog_sf"/>
</dbReference>
<accession>A0A8C3KHE9</accession>
<dbReference type="PROSITE" id="PS50835">
    <property type="entry name" value="IG_LIKE"/>
    <property type="match status" value="1"/>
</dbReference>
<feature type="domain" description="Ig-like" evidence="12">
    <location>
        <begin position="240"/>
        <end position="318"/>
    </location>
</feature>
<evidence type="ECO:0000256" key="9">
    <source>
        <dbReference type="ARBA" id="ARBA00023180"/>
    </source>
</evidence>
<sequence length="381" mass="42559">MGGEQQRPHPEGLFPLPGKWHRLHPVCVLVVAVLVALVLPLAAAVAGLSGPHSLRYFYTAVSEPSPGVPWFLIEGYVDGNLILRYDSETGRMVPRADWMVANLDQQYWDTQTQIAQRNQQVDHVNLEILRGRYNQSGGLHVRQRMSGCDLLEDGSTRGYYQSAYDGRDFIALDMDTMTFTAVDAAAQITKRKWEEDGTVAEEKKNYLKNTCIESLRKYMSYGRAVLERKERPTVRVSGKEGDGFLTLHCRAYGFYPRPISVSWLKDGEVRDQETERGGPVPNSDGTYYTWASIKANPGEKDKYRCRVEHASLPEAEVYAWGEPGGLGHGEGRAGVVPLPLLMVVLLSRDGVQPGGHRGGGGCCRPGCRCHLWIHRMEAEVR</sequence>
<evidence type="ECO:0000313" key="14">
    <source>
        <dbReference type="Proteomes" id="UP000694419"/>
    </source>
</evidence>
<dbReference type="GO" id="GO:0009897">
    <property type="term" value="C:external side of plasma membrane"/>
    <property type="evidence" value="ECO:0007669"/>
    <property type="project" value="TreeGrafter"/>
</dbReference>
<evidence type="ECO:0000256" key="1">
    <source>
        <dbReference type="ARBA" id="ARBA00004479"/>
    </source>
</evidence>
<evidence type="ECO:0000256" key="5">
    <source>
        <dbReference type="ARBA" id="ARBA00022859"/>
    </source>
</evidence>
<dbReference type="PRINTS" id="PR01638">
    <property type="entry name" value="MHCCLASSI"/>
</dbReference>
<dbReference type="InterPro" id="IPR013783">
    <property type="entry name" value="Ig-like_fold"/>
</dbReference>
<keyword evidence="5" id="KW-0391">Immunity</keyword>
<dbReference type="GO" id="GO:0006955">
    <property type="term" value="P:immune response"/>
    <property type="evidence" value="ECO:0007669"/>
    <property type="project" value="TreeGrafter"/>
</dbReference>
<dbReference type="SUPFAM" id="SSF54452">
    <property type="entry name" value="MHC antigen-recognition domain"/>
    <property type="match status" value="1"/>
</dbReference>
<dbReference type="GO" id="GO:0005615">
    <property type="term" value="C:extracellular space"/>
    <property type="evidence" value="ECO:0007669"/>
    <property type="project" value="TreeGrafter"/>
</dbReference>
<dbReference type="InterPro" id="IPR001039">
    <property type="entry name" value="MHC_I_a_a1/a2"/>
</dbReference>
<dbReference type="Pfam" id="PF00129">
    <property type="entry name" value="MHC_I"/>
    <property type="match status" value="1"/>
</dbReference>